<dbReference type="EMBL" id="CP000673">
    <property type="protein sequence ID" value="EDK32998.1"/>
    <property type="molecule type" value="Genomic_DNA"/>
</dbReference>
<protein>
    <submittedName>
        <fullName evidence="1">Uncharacterized protein</fullName>
    </submittedName>
</protein>
<organism evidence="1 2">
    <name type="scientific">Clostridium kluyveri (strain ATCC 8527 / DSM 555 / NBRC 12016 / NCIMB 10680 / K1)</name>
    <dbReference type="NCBI Taxonomy" id="431943"/>
    <lineage>
        <taxon>Bacteria</taxon>
        <taxon>Bacillati</taxon>
        <taxon>Bacillota</taxon>
        <taxon>Clostridia</taxon>
        <taxon>Eubacteriales</taxon>
        <taxon>Clostridiaceae</taxon>
        <taxon>Clostridium</taxon>
    </lineage>
</organism>
<keyword evidence="2" id="KW-1185">Reference proteome</keyword>
<dbReference type="RefSeq" id="WP_012101327.1">
    <property type="nucleotide sequence ID" value="NC_009706.1"/>
</dbReference>
<reference evidence="1 2" key="1">
    <citation type="journal article" date="2008" name="Proc. Natl. Acad. Sci. U.S.A.">
        <title>The genome of Clostridium kluyveri, a strict anaerobe with unique metabolic features.</title>
        <authorList>
            <person name="Seedorf H."/>
            <person name="Fricke W.F."/>
            <person name="Veith B."/>
            <person name="Brueggemann H."/>
            <person name="Liesegang H."/>
            <person name="Strittmatter A."/>
            <person name="Miethke M."/>
            <person name="Buckel W."/>
            <person name="Hinderberger J."/>
            <person name="Li F."/>
            <person name="Hagemeier C."/>
            <person name="Thauer R.K."/>
            <person name="Gottschalk G."/>
        </authorList>
    </citation>
    <scope>NUCLEOTIDE SEQUENCE [LARGE SCALE GENOMIC DNA]</scope>
    <source>
        <strain evidence="2">ATCC 8527 / DSM 555 / NCIMB 10680</strain>
    </source>
</reference>
<dbReference type="HOGENOM" id="CLU_2258845_0_0_9"/>
<proteinExistence type="predicted"/>
<evidence type="ECO:0000313" key="1">
    <source>
        <dbReference type="EMBL" id="EDK32998.1"/>
    </source>
</evidence>
<dbReference type="KEGG" id="ckl:CKL_0947"/>
<dbReference type="Proteomes" id="UP000002411">
    <property type="component" value="Chromosome"/>
</dbReference>
<sequence>MEQYKNLNILKNETDSQVNIKNVFVDIKLILNVCEDGLKKDKGMYTMTVFDIADKIKDKISQEDVSVQLYGYSGNIIKMKNVTISYVKNDVILESKQYTKIVK</sequence>
<gene>
    <name evidence="1" type="ordered locus">CKL_0947</name>
</gene>
<name>A5N6R7_CLOK5</name>
<evidence type="ECO:0000313" key="2">
    <source>
        <dbReference type="Proteomes" id="UP000002411"/>
    </source>
</evidence>
<dbReference type="AlphaFoldDB" id="A5N6R7"/>
<accession>A5N6R7</accession>